<protein>
    <submittedName>
        <fullName evidence="1">Uncharacterized protein</fullName>
    </submittedName>
</protein>
<dbReference type="EMBL" id="UINC01195090">
    <property type="protein sequence ID" value="SVE11499.1"/>
    <property type="molecule type" value="Genomic_DNA"/>
</dbReference>
<feature type="non-terminal residue" evidence="1">
    <location>
        <position position="1"/>
    </location>
</feature>
<name>A0A383AVE5_9ZZZZ</name>
<organism evidence="1">
    <name type="scientific">marine metagenome</name>
    <dbReference type="NCBI Taxonomy" id="408172"/>
    <lineage>
        <taxon>unclassified sequences</taxon>
        <taxon>metagenomes</taxon>
        <taxon>ecological metagenomes</taxon>
    </lineage>
</organism>
<dbReference type="AlphaFoldDB" id="A0A383AVE5"/>
<accession>A0A383AVE5</accession>
<proteinExistence type="predicted"/>
<evidence type="ECO:0000313" key="1">
    <source>
        <dbReference type="EMBL" id="SVE11499.1"/>
    </source>
</evidence>
<reference evidence="1" key="1">
    <citation type="submission" date="2018-05" db="EMBL/GenBank/DDBJ databases">
        <authorList>
            <person name="Lanie J.A."/>
            <person name="Ng W.-L."/>
            <person name="Kazmierczak K.M."/>
            <person name="Andrzejewski T.M."/>
            <person name="Davidsen T.M."/>
            <person name="Wayne K.J."/>
            <person name="Tettelin H."/>
            <person name="Glass J.I."/>
            <person name="Rusch D."/>
            <person name="Podicherti R."/>
            <person name="Tsui H.-C.T."/>
            <person name="Winkler M.E."/>
        </authorList>
    </citation>
    <scope>NUCLEOTIDE SEQUENCE</scope>
</reference>
<gene>
    <name evidence="1" type="ORF">METZ01_LOCUS464353</name>
</gene>
<sequence length="33" mass="3843">TKIGAFIHPELINQPEYKKHLCYEINKTEANTV</sequence>